<reference evidence="1" key="1">
    <citation type="journal article" date="2021" name="Open Biol.">
        <title>Shared evolutionary footprints suggest mitochondrial oxidative damage underlies multiple complex I losses in fungi.</title>
        <authorList>
            <person name="Schikora-Tamarit M.A."/>
            <person name="Marcet-Houben M."/>
            <person name="Nosek J."/>
            <person name="Gabaldon T."/>
        </authorList>
    </citation>
    <scope>NUCLEOTIDE SEQUENCE</scope>
    <source>
        <strain evidence="1">CBS6075</strain>
    </source>
</reference>
<sequence length="230" mass="26186">MTSAPSKIHLQLRELRYLYDTLQESAAAKVETHLKQVGSKKQDPALSESVSLVVRQFVDQVFDSIQFSLDLDDVSPAQLDKYKVSELLTNPDLLNEKIEPYDFALNDRLRDLYTRVEEKIGLVAQLRRTQPIQVYEEYQTEIDNNTTLIDTIISESMANRARAQKTSETVPSYEPDESVDTLKRDFQAILADLADLKHDIPEMRRGVDNLDSVITFVGRSQPSDRAPQNA</sequence>
<protein>
    <submittedName>
        <fullName evidence="1">Uncharacterized protein</fullName>
    </submittedName>
</protein>
<dbReference type="RefSeq" id="XP_046058740.1">
    <property type="nucleotide sequence ID" value="XM_046207766.1"/>
</dbReference>
<name>A0A9P8NY63_9ASCO</name>
<gene>
    <name evidence="1" type="ORF">OGAPHI_006476</name>
</gene>
<dbReference type="EMBL" id="JAEUBE010000439">
    <property type="protein sequence ID" value="KAH3661627.1"/>
    <property type="molecule type" value="Genomic_DNA"/>
</dbReference>
<reference evidence="1" key="2">
    <citation type="submission" date="2021-01" db="EMBL/GenBank/DDBJ databases">
        <authorList>
            <person name="Schikora-Tamarit M.A."/>
        </authorList>
    </citation>
    <scope>NUCLEOTIDE SEQUENCE</scope>
    <source>
        <strain evidence="1">CBS6075</strain>
    </source>
</reference>
<evidence type="ECO:0000313" key="2">
    <source>
        <dbReference type="Proteomes" id="UP000769157"/>
    </source>
</evidence>
<keyword evidence="2" id="KW-1185">Reference proteome</keyword>
<dbReference type="Pfam" id="PF08641">
    <property type="entry name" value="Mis14"/>
    <property type="match status" value="1"/>
</dbReference>
<dbReference type="GO" id="GO:0000070">
    <property type="term" value="P:mitotic sister chromatid segregation"/>
    <property type="evidence" value="ECO:0007669"/>
    <property type="project" value="InterPro"/>
</dbReference>
<evidence type="ECO:0000313" key="1">
    <source>
        <dbReference type="EMBL" id="KAH3661627.1"/>
    </source>
</evidence>
<dbReference type="GO" id="GO:0000776">
    <property type="term" value="C:kinetochore"/>
    <property type="evidence" value="ECO:0007669"/>
    <property type="project" value="InterPro"/>
</dbReference>
<dbReference type="GeneID" id="70238440"/>
<dbReference type="AlphaFoldDB" id="A0A9P8NY63"/>
<dbReference type="Proteomes" id="UP000769157">
    <property type="component" value="Unassembled WGS sequence"/>
</dbReference>
<accession>A0A9P8NY63</accession>
<dbReference type="InterPro" id="IPR013950">
    <property type="entry name" value="Mis14/Nsl1"/>
</dbReference>
<organism evidence="1 2">
    <name type="scientific">Ogataea philodendri</name>
    <dbReference type="NCBI Taxonomy" id="1378263"/>
    <lineage>
        <taxon>Eukaryota</taxon>
        <taxon>Fungi</taxon>
        <taxon>Dikarya</taxon>
        <taxon>Ascomycota</taxon>
        <taxon>Saccharomycotina</taxon>
        <taxon>Pichiomycetes</taxon>
        <taxon>Pichiales</taxon>
        <taxon>Pichiaceae</taxon>
        <taxon>Ogataea</taxon>
    </lineage>
</organism>
<dbReference type="OrthoDB" id="2135762at2759"/>
<proteinExistence type="predicted"/>
<comment type="caution">
    <text evidence="1">The sequence shown here is derived from an EMBL/GenBank/DDBJ whole genome shotgun (WGS) entry which is preliminary data.</text>
</comment>